<dbReference type="AlphaFoldDB" id="A0A3P5Z7X3"/>
<accession>A0A3P5Z7X3</accession>
<evidence type="ECO:0000313" key="1">
    <source>
        <dbReference type="EMBL" id="VDC69190.1"/>
    </source>
</evidence>
<name>A0A3P5Z7X3_BRACM</name>
<proteinExistence type="predicted"/>
<dbReference type="EMBL" id="LR031569">
    <property type="protein sequence ID" value="VDC69190.1"/>
    <property type="molecule type" value="Genomic_DNA"/>
</dbReference>
<protein>
    <submittedName>
        <fullName evidence="1">Uncharacterized protein</fullName>
    </submittedName>
</protein>
<organism evidence="1">
    <name type="scientific">Brassica campestris</name>
    <name type="common">Field mustard</name>
    <dbReference type="NCBI Taxonomy" id="3711"/>
    <lineage>
        <taxon>Eukaryota</taxon>
        <taxon>Viridiplantae</taxon>
        <taxon>Streptophyta</taxon>
        <taxon>Embryophyta</taxon>
        <taxon>Tracheophyta</taxon>
        <taxon>Spermatophyta</taxon>
        <taxon>Magnoliopsida</taxon>
        <taxon>eudicotyledons</taxon>
        <taxon>Gunneridae</taxon>
        <taxon>Pentapetalae</taxon>
        <taxon>rosids</taxon>
        <taxon>malvids</taxon>
        <taxon>Brassicales</taxon>
        <taxon>Brassicaceae</taxon>
        <taxon>Brassiceae</taxon>
        <taxon>Brassica</taxon>
    </lineage>
</organism>
<gene>
    <name evidence="1" type="ORF">BRAA06T27730Z</name>
</gene>
<reference evidence="1" key="1">
    <citation type="submission" date="2018-11" db="EMBL/GenBank/DDBJ databases">
        <authorList>
            <consortium name="Genoscope - CEA"/>
            <person name="William W."/>
        </authorList>
    </citation>
    <scope>NUCLEOTIDE SEQUENCE</scope>
</reference>
<sequence>MGIEWAWVHIQVDRTVVERHMSHMVPRSKKYGRKESRSFWFSDLHCQTQTPMPLFGNISHDLYQSFGSSSLITSPRSLLWVHEGHITLIQNQTIGEQGLYILVT</sequence>